<name>A0A9W6GIT8_9FUSO</name>
<dbReference type="RefSeq" id="WP_281832539.1">
    <property type="nucleotide sequence ID" value="NZ_BSDY01000001.1"/>
</dbReference>
<comment type="caution">
    <text evidence="1">The sequence shown here is derived from an EMBL/GenBank/DDBJ whole genome shotgun (WGS) entry which is preliminary data.</text>
</comment>
<evidence type="ECO:0000313" key="2">
    <source>
        <dbReference type="Proteomes" id="UP001144471"/>
    </source>
</evidence>
<dbReference type="Proteomes" id="UP001144471">
    <property type="component" value="Unassembled WGS sequence"/>
</dbReference>
<dbReference type="InterPro" id="IPR036388">
    <property type="entry name" value="WH-like_DNA-bd_sf"/>
</dbReference>
<reference evidence="1" key="1">
    <citation type="submission" date="2022-12" db="EMBL/GenBank/DDBJ databases">
        <title>Reference genome sequencing for broad-spectrum identification of bacterial and archaeal isolates by mass spectrometry.</title>
        <authorList>
            <person name="Sekiguchi Y."/>
            <person name="Tourlousse D.M."/>
        </authorList>
    </citation>
    <scope>NUCLEOTIDE SEQUENCE</scope>
    <source>
        <strain evidence="1">10succ1</strain>
    </source>
</reference>
<gene>
    <name evidence="1" type="ORF">PM10SUCC1_01890</name>
</gene>
<dbReference type="Gene3D" id="2.60.120.10">
    <property type="entry name" value="Jelly Rolls"/>
    <property type="match status" value="1"/>
</dbReference>
<dbReference type="Gene3D" id="1.10.10.10">
    <property type="entry name" value="Winged helix-like DNA-binding domain superfamily/Winged helix DNA-binding domain"/>
    <property type="match status" value="1"/>
</dbReference>
<dbReference type="SUPFAM" id="SSF51206">
    <property type="entry name" value="cAMP-binding domain-like"/>
    <property type="match status" value="1"/>
</dbReference>
<proteinExistence type="predicted"/>
<dbReference type="InterPro" id="IPR014710">
    <property type="entry name" value="RmlC-like_jellyroll"/>
</dbReference>
<organism evidence="1 2">
    <name type="scientific">Propionigenium maris DSM 9537</name>
    <dbReference type="NCBI Taxonomy" id="1123000"/>
    <lineage>
        <taxon>Bacteria</taxon>
        <taxon>Fusobacteriati</taxon>
        <taxon>Fusobacteriota</taxon>
        <taxon>Fusobacteriia</taxon>
        <taxon>Fusobacteriales</taxon>
        <taxon>Fusobacteriaceae</taxon>
        <taxon>Propionigenium</taxon>
    </lineage>
</organism>
<sequence>MFIKEEVLKDLGLEELIKTPLMKDIHIIKGDAGERKKLYKCIEGRAWYVLKGRVKMVSFFEDGREFFWELEEGEWFGIEDAVLKSEGHCDVDSYSEAVILEIPLEKIIEGEMTSKDMLKRIIHIMSLSTKSREEKNALRIGYRDELYFLKYLERRNFNINYSNVKELSETLNINRRTFQRILRRLSCKGILQKTKSKITVDNMEAFIRYLEY</sequence>
<dbReference type="InterPro" id="IPR036390">
    <property type="entry name" value="WH_DNA-bd_sf"/>
</dbReference>
<dbReference type="SUPFAM" id="SSF46785">
    <property type="entry name" value="Winged helix' DNA-binding domain"/>
    <property type="match status" value="1"/>
</dbReference>
<keyword evidence="2" id="KW-1185">Reference proteome</keyword>
<dbReference type="AlphaFoldDB" id="A0A9W6GIT8"/>
<evidence type="ECO:0000313" key="1">
    <source>
        <dbReference type="EMBL" id="GLI54674.1"/>
    </source>
</evidence>
<accession>A0A9W6GIT8</accession>
<dbReference type="InterPro" id="IPR018490">
    <property type="entry name" value="cNMP-bd_dom_sf"/>
</dbReference>
<evidence type="ECO:0008006" key="3">
    <source>
        <dbReference type="Google" id="ProtNLM"/>
    </source>
</evidence>
<protein>
    <recommendedName>
        <fullName evidence="3">cAMP-binding domain of CRP or a regulatory subunit of cAMP-dependent protein kinases</fullName>
    </recommendedName>
</protein>
<dbReference type="EMBL" id="BSDY01000001">
    <property type="protein sequence ID" value="GLI54674.1"/>
    <property type="molecule type" value="Genomic_DNA"/>
</dbReference>